<dbReference type="PANTHER" id="PTHR30373:SF2">
    <property type="entry name" value="UPF0603 PROTEIN YGCG"/>
    <property type="match status" value="1"/>
</dbReference>
<proteinExistence type="predicted"/>
<keyword evidence="2" id="KW-0812">Transmembrane</keyword>
<organism evidence="5 6">
    <name type="scientific">Pedosphaera parvula (strain Ellin514)</name>
    <dbReference type="NCBI Taxonomy" id="320771"/>
    <lineage>
        <taxon>Bacteria</taxon>
        <taxon>Pseudomonadati</taxon>
        <taxon>Verrucomicrobiota</taxon>
        <taxon>Pedosphaerae</taxon>
        <taxon>Pedosphaerales</taxon>
        <taxon>Pedosphaeraceae</taxon>
        <taxon>Pedosphaera</taxon>
    </lineage>
</organism>
<dbReference type="InterPro" id="IPR007621">
    <property type="entry name" value="TPM_dom"/>
</dbReference>
<comment type="caution">
    <text evidence="5">The sequence shown here is derived from an EMBL/GenBank/DDBJ whole genome shotgun (WGS) entry which is preliminary data.</text>
</comment>
<keyword evidence="2" id="KW-0472">Membrane</keyword>
<dbReference type="Gene3D" id="3.10.310.50">
    <property type="match status" value="1"/>
</dbReference>
<feature type="domain" description="TPM" evidence="4">
    <location>
        <begin position="31"/>
        <end position="154"/>
    </location>
</feature>
<feature type="signal peptide" evidence="3">
    <location>
        <begin position="1"/>
        <end position="18"/>
    </location>
</feature>
<keyword evidence="6" id="KW-1185">Reference proteome</keyword>
<evidence type="ECO:0000256" key="1">
    <source>
        <dbReference type="SAM" id="MobiDB-lite"/>
    </source>
</evidence>
<dbReference type="Proteomes" id="UP000003688">
    <property type="component" value="Unassembled WGS sequence"/>
</dbReference>
<dbReference type="AlphaFoldDB" id="B9XDI7"/>
<gene>
    <name evidence="5" type="ORF">Cflav_PD6408</name>
</gene>
<reference evidence="5 6" key="1">
    <citation type="journal article" date="2011" name="J. Bacteriol.">
        <title>Genome sequence of 'Pedosphaera parvula' Ellin514, an aerobic Verrucomicrobial isolate from pasture soil.</title>
        <authorList>
            <person name="Kant R."/>
            <person name="van Passel M.W."/>
            <person name="Sangwan P."/>
            <person name="Palva A."/>
            <person name="Lucas S."/>
            <person name="Copeland A."/>
            <person name="Lapidus A."/>
            <person name="Glavina Del Rio T."/>
            <person name="Dalin E."/>
            <person name="Tice H."/>
            <person name="Bruce D."/>
            <person name="Goodwin L."/>
            <person name="Pitluck S."/>
            <person name="Chertkov O."/>
            <person name="Larimer F.W."/>
            <person name="Land M.L."/>
            <person name="Hauser L."/>
            <person name="Brettin T.S."/>
            <person name="Detter J.C."/>
            <person name="Han S."/>
            <person name="de Vos W.M."/>
            <person name="Janssen P.H."/>
            <person name="Smidt H."/>
        </authorList>
    </citation>
    <scope>NUCLEOTIDE SEQUENCE [LARGE SCALE GENOMIC DNA]</scope>
    <source>
        <strain evidence="5 6">Ellin514</strain>
    </source>
</reference>
<feature type="region of interest" description="Disordered" evidence="1">
    <location>
        <begin position="226"/>
        <end position="258"/>
    </location>
</feature>
<dbReference type="STRING" id="320771.Cflav_PD6408"/>
<name>B9XDI7_PEDPL</name>
<dbReference type="RefSeq" id="WP_007413885.1">
    <property type="nucleotide sequence ID" value="NZ_ABOX02000006.1"/>
</dbReference>
<evidence type="ECO:0000313" key="5">
    <source>
        <dbReference type="EMBL" id="EEF62133.1"/>
    </source>
</evidence>
<sequence precursor="true">MKQLCFILGLIWCFCLSAAEVIPPAPKLYFNDYAHVVSAGTAQRLNQQLEDFERQTSSQLLVAIYPKMETDSSIEDYTVRVFREWKPGLKDKNNGAVLFVFVQEHKMRIATGYGLEGAMPDAICKRIVQDEIAPHLKQNDWDGGMTAGVAAMMAAAKGEYKGTGGTVADQTGQNGSHSLGGIIFLVIVGFFILSFFFRGPRRRGYSGWTMGSGGFGGWGGGGWTSGGGGGSWGGGGGGGGGFSGGGGSTGGGGASGSW</sequence>
<dbReference type="EMBL" id="ABOX02000006">
    <property type="protein sequence ID" value="EEF62133.1"/>
    <property type="molecule type" value="Genomic_DNA"/>
</dbReference>
<feature type="transmembrane region" description="Helical" evidence="2">
    <location>
        <begin position="179"/>
        <end position="197"/>
    </location>
</feature>
<dbReference type="PANTHER" id="PTHR30373">
    <property type="entry name" value="UPF0603 PROTEIN YGCG"/>
    <property type="match status" value="1"/>
</dbReference>
<evidence type="ECO:0000256" key="2">
    <source>
        <dbReference type="SAM" id="Phobius"/>
    </source>
</evidence>
<protein>
    <recommendedName>
        <fullName evidence="4">TPM domain-containing protein</fullName>
    </recommendedName>
</protein>
<keyword evidence="2" id="KW-1133">Transmembrane helix</keyword>
<accession>B9XDI7</accession>
<evidence type="ECO:0000313" key="6">
    <source>
        <dbReference type="Proteomes" id="UP000003688"/>
    </source>
</evidence>
<feature type="chain" id="PRO_5002893152" description="TPM domain-containing protein" evidence="3">
    <location>
        <begin position="19"/>
        <end position="258"/>
    </location>
</feature>
<keyword evidence="3" id="KW-0732">Signal</keyword>
<dbReference type="Pfam" id="PF04536">
    <property type="entry name" value="TPM_phosphatase"/>
    <property type="match status" value="1"/>
</dbReference>
<evidence type="ECO:0000259" key="4">
    <source>
        <dbReference type="Pfam" id="PF04536"/>
    </source>
</evidence>
<dbReference type="OrthoDB" id="9810918at2"/>
<evidence type="ECO:0000256" key="3">
    <source>
        <dbReference type="SAM" id="SignalP"/>
    </source>
</evidence>